<dbReference type="EMBL" id="JACPRF010000163">
    <property type="protein sequence ID" value="MBI2876269.1"/>
    <property type="molecule type" value="Genomic_DNA"/>
</dbReference>
<organism evidence="1 2">
    <name type="scientific">Tectimicrobiota bacterium</name>
    <dbReference type="NCBI Taxonomy" id="2528274"/>
    <lineage>
        <taxon>Bacteria</taxon>
        <taxon>Pseudomonadati</taxon>
        <taxon>Nitrospinota/Tectimicrobiota group</taxon>
        <taxon>Candidatus Tectimicrobiota</taxon>
    </lineage>
</organism>
<evidence type="ECO:0000313" key="2">
    <source>
        <dbReference type="Proteomes" id="UP000769766"/>
    </source>
</evidence>
<comment type="caution">
    <text evidence="1">The sequence shown here is derived from an EMBL/GenBank/DDBJ whole genome shotgun (WGS) entry which is preliminary data.</text>
</comment>
<proteinExistence type="predicted"/>
<gene>
    <name evidence="1" type="ORF">HYY20_05250</name>
</gene>
<sequence length="65" mass="7495">MTQTLTIDELKMRPLEEILQEIVEQQSTIIVLLPNGREVTIEPKPRLKPLPELEGYVPEGWKEAL</sequence>
<evidence type="ECO:0000313" key="1">
    <source>
        <dbReference type="EMBL" id="MBI2876269.1"/>
    </source>
</evidence>
<feature type="non-terminal residue" evidence="1">
    <location>
        <position position="65"/>
    </location>
</feature>
<dbReference type="AlphaFoldDB" id="A0A932FYA1"/>
<reference evidence="1" key="1">
    <citation type="submission" date="2020-07" db="EMBL/GenBank/DDBJ databases">
        <title>Huge and variable diversity of episymbiotic CPR bacteria and DPANN archaea in groundwater ecosystems.</title>
        <authorList>
            <person name="He C.Y."/>
            <person name="Keren R."/>
            <person name="Whittaker M."/>
            <person name="Farag I.F."/>
            <person name="Doudna J."/>
            <person name="Cate J.H.D."/>
            <person name="Banfield J.F."/>
        </authorList>
    </citation>
    <scope>NUCLEOTIDE SEQUENCE</scope>
    <source>
        <strain evidence="1">NC_groundwater_672_Ag_B-0.1um_62_36</strain>
    </source>
</reference>
<accession>A0A932FYA1</accession>
<protein>
    <submittedName>
        <fullName evidence="1">Uncharacterized protein</fullName>
    </submittedName>
</protein>
<name>A0A932FYA1_UNCTE</name>
<dbReference type="Proteomes" id="UP000769766">
    <property type="component" value="Unassembled WGS sequence"/>
</dbReference>